<dbReference type="AlphaFoldDB" id="A0AAE0SBU4"/>
<reference evidence="1" key="3">
    <citation type="submission" date="2023-05" db="EMBL/GenBank/DDBJ databases">
        <authorList>
            <person name="Smith C.H."/>
        </authorList>
    </citation>
    <scope>NUCLEOTIDE SEQUENCE</scope>
    <source>
        <strain evidence="1">CHS0354</strain>
        <tissue evidence="1">Mantle</tissue>
    </source>
</reference>
<accession>A0AAE0SBU4</accession>
<comment type="caution">
    <text evidence="1">The sequence shown here is derived from an EMBL/GenBank/DDBJ whole genome shotgun (WGS) entry which is preliminary data.</text>
</comment>
<dbReference type="EMBL" id="JAEAOA010001964">
    <property type="protein sequence ID" value="KAK3588668.1"/>
    <property type="molecule type" value="Genomic_DNA"/>
</dbReference>
<protein>
    <submittedName>
        <fullName evidence="1">Uncharacterized protein</fullName>
    </submittedName>
</protein>
<reference evidence="1" key="1">
    <citation type="journal article" date="2021" name="Genome Biol. Evol.">
        <title>A High-Quality Reference Genome for a Parasitic Bivalve with Doubly Uniparental Inheritance (Bivalvia: Unionida).</title>
        <authorList>
            <person name="Smith C.H."/>
        </authorList>
    </citation>
    <scope>NUCLEOTIDE SEQUENCE</scope>
    <source>
        <strain evidence="1">CHS0354</strain>
    </source>
</reference>
<reference evidence="1" key="2">
    <citation type="journal article" date="2021" name="Genome Biol. Evol.">
        <title>Developing a high-quality reference genome for a parasitic bivalve with doubly uniparental inheritance (Bivalvia: Unionida).</title>
        <authorList>
            <person name="Smith C.H."/>
        </authorList>
    </citation>
    <scope>NUCLEOTIDE SEQUENCE</scope>
    <source>
        <strain evidence="1">CHS0354</strain>
        <tissue evidence="1">Mantle</tissue>
    </source>
</reference>
<sequence>MSGKGHSTHSYDHARDMEILEGKMYDLMNEMFPPDLDPNKYEQILRNKVLPKELFDRLEIGTSIKIKFIERLIDKGLRLNDADITKEGFIFKFLKRYIISYNHEANSVENDLALPTGTIKPLTRQQILQLDEVQIPDDKFCIDGSSGKLVIRNPPNRQIDKLLPEEASTWQELGNSFRISLNLDFQRVLILANTLNIPNYILFTKRILNFINYKLALNLLKKQKYNFL</sequence>
<name>A0AAE0SBU4_9BIVA</name>
<gene>
    <name evidence="1" type="ORF">CHS0354_033515</name>
</gene>
<proteinExistence type="predicted"/>
<evidence type="ECO:0000313" key="1">
    <source>
        <dbReference type="EMBL" id="KAK3588668.1"/>
    </source>
</evidence>
<evidence type="ECO:0000313" key="2">
    <source>
        <dbReference type="Proteomes" id="UP001195483"/>
    </source>
</evidence>
<organism evidence="1 2">
    <name type="scientific">Potamilus streckersoni</name>
    <dbReference type="NCBI Taxonomy" id="2493646"/>
    <lineage>
        <taxon>Eukaryota</taxon>
        <taxon>Metazoa</taxon>
        <taxon>Spiralia</taxon>
        <taxon>Lophotrochozoa</taxon>
        <taxon>Mollusca</taxon>
        <taxon>Bivalvia</taxon>
        <taxon>Autobranchia</taxon>
        <taxon>Heteroconchia</taxon>
        <taxon>Palaeoheterodonta</taxon>
        <taxon>Unionida</taxon>
        <taxon>Unionoidea</taxon>
        <taxon>Unionidae</taxon>
        <taxon>Ambleminae</taxon>
        <taxon>Lampsilini</taxon>
        <taxon>Potamilus</taxon>
    </lineage>
</organism>
<dbReference type="Proteomes" id="UP001195483">
    <property type="component" value="Unassembled WGS sequence"/>
</dbReference>
<keyword evidence="2" id="KW-1185">Reference proteome</keyword>